<evidence type="ECO:0000313" key="3">
    <source>
        <dbReference type="Proteomes" id="UP001597368"/>
    </source>
</evidence>
<gene>
    <name evidence="2" type="ORF">ACFSKW_34390</name>
</gene>
<dbReference type="RefSeq" id="WP_379576980.1">
    <property type="nucleotide sequence ID" value="NZ_JBHUFV010000051.1"/>
</dbReference>
<dbReference type="Proteomes" id="UP001597368">
    <property type="component" value="Unassembled WGS sequence"/>
</dbReference>
<evidence type="ECO:0000313" key="2">
    <source>
        <dbReference type="EMBL" id="MFD1936574.1"/>
    </source>
</evidence>
<dbReference type="EMBL" id="JBHUFV010000051">
    <property type="protein sequence ID" value="MFD1936574.1"/>
    <property type="molecule type" value="Genomic_DNA"/>
</dbReference>
<feature type="region of interest" description="Disordered" evidence="1">
    <location>
        <begin position="27"/>
        <end position="47"/>
    </location>
</feature>
<keyword evidence="3" id="KW-1185">Reference proteome</keyword>
<proteinExistence type="predicted"/>
<protein>
    <submittedName>
        <fullName evidence="2">Uncharacterized protein</fullName>
    </submittedName>
</protein>
<organism evidence="2 3">
    <name type="scientific">Nonomuraea mangrovi</name>
    <dbReference type="NCBI Taxonomy" id="2316207"/>
    <lineage>
        <taxon>Bacteria</taxon>
        <taxon>Bacillati</taxon>
        <taxon>Actinomycetota</taxon>
        <taxon>Actinomycetes</taxon>
        <taxon>Streptosporangiales</taxon>
        <taxon>Streptosporangiaceae</taxon>
        <taxon>Nonomuraea</taxon>
    </lineage>
</organism>
<feature type="compositionally biased region" description="Low complexity" evidence="1">
    <location>
        <begin position="34"/>
        <end position="47"/>
    </location>
</feature>
<comment type="caution">
    <text evidence="2">The sequence shown here is derived from an EMBL/GenBank/DDBJ whole genome shotgun (WGS) entry which is preliminary data.</text>
</comment>
<evidence type="ECO:0000256" key="1">
    <source>
        <dbReference type="SAM" id="MobiDB-lite"/>
    </source>
</evidence>
<sequence>MPIIDAWAQHPTQRFLQEDMLEWLPRWGGTSISDQQQPDEAAQDPAR</sequence>
<accession>A0ABW4T5Y4</accession>
<reference evidence="3" key="1">
    <citation type="journal article" date="2019" name="Int. J. Syst. Evol. Microbiol.">
        <title>The Global Catalogue of Microorganisms (GCM) 10K type strain sequencing project: providing services to taxonomists for standard genome sequencing and annotation.</title>
        <authorList>
            <consortium name="The Broad Institute Genomics Platform"/>
            <consortium name="The Broad Institute Genome Sequencing Center for Infectious Disease"/>
            <person name="Wu L."/>
            <person name="Ma J."/>
        </authorList>
    </citation>
    <scope>NUCLEOTIDE SEQUENCE [LARGE SCALE GENOMIC DNA]</scope>
    <source>
        <strain evidence="3">ICMP 6774ER</strain>
    </source>
</reference>
<name>A0ABW4T5Y4_9ACTN</name>